<dbReference type="SUPFAM" id="SSF53335">
    <property type="entry name" value="S-adenosyl-L-methionine-dependent methyltransferases"/>
    <property type="match status" value="1"/>
</dbReference>
<sequence length="496" mass="58559">MTLDDLIKTDSIVTDIEYILEQGKGGVDQIKYVIHMLIVKNKNFHELQNSSVDEINLDDVISVLNTKLVYYYLENFQMNSNYLEVFLVKSRKVVVDFILQREEVSDKILFLISVISKQAWKCEYIFFYDDEDIEKINKIKEINEIYYNLVCFMFFEMPKEIIDLISVEFNSDIYIKSMVEMINISQEVKLIDIESSFKINDDSGLVREMYEENPYPRWTYNNYLRCKVPLGNIFENFCDRDKTKFLNGRKNPRVLIAGCGTGKQVVGFCESTLYKEVLAIDISVNSLKYAKYMVEKSDIKKVSFHQADLLNLDKNSFGTFDYIECVGVLHHLKQPFEGWSNLIDILEPGGVIKVGLYSAQARSSINQFKQEYKQETDNYDVKSLYEIRSNILNNNDSPYNDFFQKWSDFYSASAFRDLVAHVQEEQFTIPKIKEMLKRLNIEFMGFHISRELRVKFLNEFGDESKLFNLDYWSEFENKNKDSFYGMYQFWCRKNKS</sequence>
<feature type="domain" description="Methyltransferase" evidence="1">
    <location>
        <begin position="250"/>
        <end position="379"/>
    </location>
</feature>
<proteinExistence type="predicted"/>
<dbReference type="InterPro" id="IPR025714">
    <property type="entry name" value="Methyltranfer_dom"/>
</dbReference>
<dbReference type="Gene3D" id="3.40.50.150">
    <property type="entry name" value="Vaccinia Virus protein VP39"/>
    <property type="match status" value="1"/>
</dbReference>
<dbReference type="RefSeq" id="WP_069313558.1">
    <property type="nucleotide sequence ID" value="NZ_MDTU01000001.1"/>
</dbReference>
<comment type="caution">
    <text evidence="2">The sequence shown here is derived from an EMBL/GenBank/DDBJ whole genome shotgun (WGS) entry which is preliminary data.</text>
</comment>
<dbReference type="Proteomes" id="UP000094329">
    <property type="component" value="Unassembled WGS sequence"/>
</dbReference>
<dbReference type="InterPro" id="IPR029063">
    <property type="entry name" value="SAM-dependent_MTases_sf"/>
</dbReference>
<name>A0ABX3A6A6_9GAMM</name>
<gene>
    <name evidence="2" type="ORF">BGC07_13720</name>
</gene>
<protein>
    <recommendedName>
        <fullName evidence="1">Methyltransferase domain-containing protein</fullName>
    </recommendedName>
</protein>
<accession>A0ABX3A6A6</accession>
<dbReference type="PANTHER" id="PTHR43861">
    <property type="entry name" value="TRANS-ACONITATE 2-METHYLTRANSFERASE-RELATED"/>
    <property type="match status" value="1"/>
</dbReference>
<keyword evidence="3" id="KW-1185">Reference proteome</keyword>
<dbReference type="Pfam" id="PF13847">
    <property type="entry name" value="Methyltransf_31"/>
    <property type="match status" value="1"/>
</dbReference>
<evidence type="ECO:0000259" key="1">
    <source>
        <dbReference type="Pfam" id="PF13847"/>
    </source>
</evidence>
<evidence type="ECO:0000313" key="3">
    <source>
        <dbReference type="Proteomes" id="UP000094329"/>
    </source>
</evidence>
<dbReference type="CDD" id="cd02440">
    <property type="entry name" value="AdoMet_MTases"/>
    <property type="match status" value="1"/>
</dbReference>
<dbReference type="EMBL" id="MDTU01000001">
    <property type="protein sequence ID" value="ODN43762.1"/>
    <property type="molecule type" value="Genomic_DNA"/>
</dbReference>
<reference evidence="2 3" key="1">
    <citation type="submission" date="2016-08" db="EMBL/GenBank/DDBJ databases">
        <title>Draft genome sequence of Candidatus Piscirickettsia litoralis, from seawater.</title>
        <authorList>
            <person name="Wan X."/>
            <person name="Lee A.J."/>
            <person name="Hou S."/>
            <person name="Donachie S.P."/>
        </authorList>
    </citation>
    <scope>NUCLEOTIDE SEQUENCE [LARGE SCALE GENOMIC DNA]</scope>
    <source>
        <strain evidence="2 3">Y2</strain>
    </source>
</reference>
<evidence type="ECO:0000313" key="2">
    <source>
        <dbReference type="EMBL" id="ODN43762.1"/>
    </source>
</evidence>
<organism evidence="2 3">
    <name type="scientific">Piscirickettsia litoralis</name>
    <dbReference type="NCBI Taxonomy" id="1891921"/>
    <lineage>
        <taxon>Bacteria</taxon>
        <taxon>Pseudomonadati</taxon>
        <taxon>Pseudomonadota</taxon>
        <taxon>Gammaproteobacteria</taxon>
        <taxon>Thiotrichales</taxon>
        <taxon>Piscirickettsiaceae</taxon>
        <taxon>Piscirickettsia</taxon>
    </lineage>
</organism>